<comment type="caution">
    <text evidence="3">The sequence shown here is derived from an EMBL/GenBank/DDBJ whole genome shotgun (WGS) entry which is preliminary data.</text>
</comment>
<organism evidence="3 4">
    <name type="scientific">Venturia inaequalis</name>
    <name type="common">Apple scab fungus</name>
    <dbReference type="NCBI Taxonomy" id="5025"/>
    <lineage>
        <taxon>Eukaryota</taxon>
        <taxon>Fungi</taxon>
        <taxon>Dikarya</taxon>
        <taxon>Ascomycota</taxon>
        <taxon>Pezizomycotina</taxon>
        <taxon>Dothideomycetes</taxon>
        <taxon>Pleosporomycetidae</taxon>
        <taxon>Venturiales</taxon>
        <taxon>Venturiaceae</taxon>
        <taxon>Venturia</taxon>
    </lineage>
</organism>
<sequence length="709" mass="78745">MATIYTGPGNEPYVIHRNLVVTSPDFFAKALHVSFQEQNGIIEVPLYTFFLFETYMQWLYEGVSALPQFDGGKGETVPHGRFEPIYGLYELGTFIQDGCFSNVVIDGFIAHGCLSNVYPIHLPVTAREQLPTSSKLCNLPIDFYGYGRTAYCFKSEKAMTAPKEFWWIIVGIMSISREDLDARVLEGVEISSFRENSAATTQRLKFKSMDLVSTGAAVVLLSLPLDGFFQRILSYPIVRVLDSSNATISRAVGYHTLSQSYVLEGSLKTPPDQDIESVTSPFWNSEGSLPGVPMNCPTGDCTFDPFYTLALDFQCQSLPSILEFGCHNASAEWKSTTDYYKVWADSKPMPWVESCGYYLDVPNYGKQLMSGYEVQPNGSVGEVVSARFFPIMDLATNQQYWNGSYALHNVPSLPVSDFIVVSTPEGFNGARNNATPVATECAVYWVVNELVASVSNGHLSEKILTTHHFESDLTDPWGADNQTYTANFSMTLPDPHSVTGSTSTFGMDNTTAFKVWEVWTAIAPSTYNLLSYGDYRNVQKYFWIATPPRLIVVDSPNFAWEPPNNITAHMANIILAQNQVLRRNSRRAPDPRPGGGGESVANVAVGQAFRNVQILKVRWAWIAMPFSLLLISGFFLAATVLRSSRDDIGIYKTSALASLFGGLGERKDGEAGDDSKRGRINSRAKDIRSSRLMMPSVRYSFRQVSGQRE</sequence>
<dbReference type="PANTHER" id="PTHR35394">
    <property type="entry name" value="DUF3176 DOMAIN-CONTAINING PROTEIN"/>
    <property type="match status" value="1"/>
</dbReference>
<feature type="transmembrane region" description="Helical" evidence="1">
    <location>
        <begin position="619"/>
        <end position="641"/>
    </location>
</feature>
<accession>A0A8H3YXY3</accession>
<evidence type="ECO:0000313" key="3">
    <source>
        <dbReference type="EMBL" id="KAE9973767.1"/>
    </source>
</evidence>
<keyword evidence="1" id="KW-0472">Membrane</keyword>
<protein>
    <recommendedName>
        <fullName evidence="2">BTB domain-containing protein</fullName>
    </recommendedName>
</protein>
<dbReference type="EMBL" id="WNWS01000234">
    <property type="protein sequence ID" value="KAE9973767.1"/>
    <property type="molecule type" value="Genomic_DNA"/>
</dbReference>
<dbReference type="PROSITE" id="PS50097">
    <property type="entry name" value="BTB"/>
    <property type="match status" value="1"/>
</dbReference>
<feature type="domain" description="BTB" evidence="2">
    <location>
        <begin position="1"/>
        <end position="68"/>
    </location>
</feature>
<evidence type="ECO:0000259" key="2">
    <source>
        <dbReference type="PROSITE" id="PS50097"/>
    </source>
</evidence>
<gene>
    <name evidence="3" type="ORF">EG328_004230</name>
</gene>
<proteinExistence type="predicted"/>
<dbReference type="AlphaFoldDB" id="A0A8H3YXY3"/>
<reference evidence="3 4" key="1">
    <citation type="submission" date="2018-12" db="EMBL/GenBank/DDBJ databases">
        <title>Venturia inaequalis Genome Resource.</title>
        <authorList>
            <person name="Lichtner F.J."/>
        </authorList>
    </citation>
    <scope>NUCLEOTIDE SEQUENCE [LARGE SCALE GENOMIC DNA]</scope>
    <source>
        <strain evidence="3 4">120213</strain>
    </source>
</reference>
<dbReference type="PANTHER" id="PTHR35394:SF5">
    <property type="entry name" value="DUF3176 DOMAIN-CONTAINING PROTEIN"/>
    <property type="match status" value="1"/>
</dbReference>
<dbReference type="Proteomes" id="UP000447873">
    <property type="component" value="Unassembled WGS sequence"/>
</dbReference>
<evidence type="ECO:0000313" key="4">
    <source>
        <dbReference type="Proteomes" id="UP000447873"/>
    </source>
</evidence>
<keyword evidence="1" id="KW-0812">Transmembrane</keyword>
<name>A0A8H3YXY3_VENIN</name>
<keyword evidence="1" id="KW-1133">Transmembrane helix</keyword>
<evidence type="ECO:0000256" key="1">
    <source>
        <dbReference type="SAM" id="Phobius"/>
    </source>
</evidence>
<dbReference type="InterPro" id="IPR000210">
    <property type="entry name" value="BTB/POZ_dom"/>
</dbReference>